<sequence>MNVDKLVREALQEQATEQDGPRGDLAGRVLTARRRRRTRAIAGAALGTAAVVAAAVGVTAFGTGGSDGSGGDDPRPAGRTHGGDVIAHPDQSVPRDFVAAGNVGMAGYAVSRDIPQKNGDSLLVRQYFLLNPATKKYEKADAKWAWVAVAPGMRTAAVLEGELPARRIGMLDLRTGEVTRWITTDRPVAAVEWSPDGKRLLATAYSKNPDRLIDRPGDHAISGPQPHPSRTGYFVIDAGSGEVGPFRPLPQPRAEKDGYFPGVSREDMHWNRDGTRLFVMVYEGPRGANYRDWYTPGGAKTPAPPGERHTGWPRAGLSPDGKLLADDSHARTSAIRDPRTGKEVARVPSQEQLAWADSKRLVALACDPARCTGDAFGMRLVVVTVGSEKAVPLTAIRKSPEGYKRLWSPMLTTR</sequence>
<comment type="caution">
    <text evidence="3">The sequence shown here is derived from an EMBL/GenBank/DDBJ whole genome shotgun (WGS) entry which is preliminary data.</text>
</comment>
<dbReference type="OrthoDB" id="4303889at2"/>
<proteinExistence type="predicted"/>
<dbReference type="RefSeq" id="WP_016642162.1">
    <property type="nucleotide sequence ID" value="NZ_AOPZ01000201.1"/>
</dbReference>
<name>S3ZWS0_9ACTN</name>
<keyword evidence="2" id="KW-1133">Transmembrane helix</keyword>
<evidence type="ECO:0000256" key="2">
    <source>
        <dbReference type="SAM" id="Phobius"/>
    </source>
</evidence>
<gene>
    <name evidence="3" type="ORF">STRAU_4035</name>
</gene>
<reference evidence="3 4" key="1">
    <citation type="submission" date="2013-02" db="EMBL/GenBank/DDBJ databases">
        <title>Draft Genome Sequence of Streptomyces aurantiacus, Which Produces Setomimycin.</title>
        <authorList>
            <person name="Gruening B.A."/>
            <person name="Praeg A."/>
            <person name="Erxleben A."/>
            <person name="Guenther S."/>
            <person name="Mueller M."/>
        </authorList>
    </citation>
    <scope>NUCLEOTIDE SEQUENCE [LARGE SCALE GENOMIC DNA]</scope>
    <source>
        <strain evidence="3 4">JA 4570</strain>
    </source>
</reference>
<evidence type="ECO:0008006" key="5">
    <source>
        <dbReference type="Google" id="ProtNLM"/>
    </source>
</evidence>
<dbReference type="EMBL" id="AOPZ01000201">
    <property type="protein sequence ID" value="EPH42885.1"/>
    <property type="molecule type" value="Genomic_DNA"/>
</dbReference>
<keyword evidence="4" id="KW-1185">Reference proteome</keyword>
<evidence type="ECO:0000313" key="3">
    <source>
        <dbReference type="EMBL" id="EPH42885.1"/>
    </source>
</evidence>
<protein>
    <recommendedName>
        <fullName evidence="5">WD40 repeat domain-containing protein</fullName>
    </recommendedName>
</protein>
<feature type="region of interest" description="Disordered" evidence="1">
    <location>
        <begin position="63"/>
        <end position="90"/>
    </location>
</feature>
<dbReference type="SUPFAM" id="SSF82171">
    <property type="entry name" value="DPP6 N-terminal domain-like"/>
    <property type="match status" value="1"/>
</dbReference>
<feature type="transmembrane region" description="Helical" evidence="2">
    <location>
        <begin position="40"/>
        <end position="61"/>
    </location>
</feature>
<keyword evidence="2" id="KW-0472">Membrane</keyword>
<organism evidence="3 4">
    <name type="scientific">Streptomyces aurantiacus JA 4570</name>
    <dbReference type="NCBI Taxonomy" id="1286094"/>
    <lineage>
        <taxon>Bacteria</taxon>
        <taxon>Bacillati</taxon>
        <taxon>Actinomycetota</taxon>
        <taxon>Actinomycetes</taxon>
        <taxon>Kitasatosporales</taxon>
        <taxon>Streptomycetaceae</taxon>
        <taxon>Streptomyces</taxon>
        <taxon>Streptomyces aurantiacus group</taxon>
    </lineage>
</organism>
<evidence type="ECO:0000256" key="1">
    <source>
        <dbReference type="SAM" id="MobiDB-lite"/>
    </source>
</evidence>
<evidence type="ECO:0000313" key="4">
    <source>
        <dbReference type="Proteomes" id="UP000014629"/>
    </source>
</evidence>
<dbReference type="InterPro" id="IPR015943">
    <property type="entry name" value="WD40/YVTN_repeat-like_dom_sf"/>
</dbReference>
<dbReference type="AlphaFoldDB" id="S3ZWS0"/>
<dbReference type="PATRIC" id="fig|1286094.4.peg.3991"/>
<dbReference type="Gene3D" id="2.130.10.10">
    <property type="entry name" value="YVTN repeat-like/Quinoprotein amine dehydrogenase"/>
    <property type="match status" value="1"/>
</dbReference>
<accession>S3ZWS0</accession>
<dbReference type="Proteomes" id="UP000014629">
    <property type="component" value="Unassembled WGS sequence"/>
</dbReference>
<keyword evidence="2" id="KW-0812">Transmembrane</keyword>